<gene>
    <name evidence="2" type="ORF">QO006_002684</name>
</gene>
<dbReference type="EMBL" id="JAURUR010000009">
    <property type="protein sequence ID" value="MDP9765236.1"/>
    <property type="molecule type" value="Genomic_DNA"/>
</dbReference>
<dbReference type="RefSeq" id="WP_307466956.1">
    <property type="nucleotide sequence ID" value="NZ_JAURUR010000009.1"/>
</dbReference>
<keyword evidence="1" id="KW-0812">Transmembrane</keyword>
<keyword evidence="1" id="KW-1133">Transmembrane helix</keyword>
<comment type="caution">
    <text evidence="2">The sequence shown here is derived from an EMBL/GenBank/DDBJ whole genome shotgun (WGS) entry which is preliminary data.</text>
</comment>
<evidence type="ECO:0000256" key="1">
    <source>
        <dbReference type="SAM" id="Phobius"/>
    </source>
</evidence>
<feature type="transmembrane region" description="Helical" evidence="1">
    <location>
        <begin position="29"/>
        <end position="51"/>
    </location>
</feature>
<proteinExistence type="predicted"/>
<organism evidence="2 3">
    <name type="scientific">Deinococcus enclensis</name>
    <dbReference type="NCBI Taxonomy" id="1049582"/>
    <lineage>
        <taxon>Bacteria</taxon>
        <taxon>Thermotogati</taxon>
        <taxon>Deinococcota</taxon>
        <taxon>Deinococci</taxon>
        <taxon>Deinococcales</taxon>
        <taxon>Deinococcaceae</taxon>
        <taxon>Deinococcus</taxon>
    </lineage>
</organism>
<sequence>MRPVLALLPAFLCMVLCNALIVTFAPEPAHWPLILAGDLMVMAAFVTAWCVRRPNP</sequence>
<evidence type="ECO:0000313" key="3">
    <source>
        <dbReference type="Proteomes" id="UP001232163"/>
    </source>
</evidence>
<keyword evidence="3" id="KW-1185">Reference proteome</keyword>
<accession>A0ABT9MFK3</accession>
<dbReference type="Proteomes" id="UP001232163">
    <property type="component" value="Unassembled WGS sequence"/>
</dbReference>
<protein>
    <submittedName>
        <fullName evidence="2">Uncharacterized protein</fullName>
    </submittedName>
</protein>
<name>A0ABT9MFK3_9DEIO</name>
<reference evidence="2 3" key="1">
    <citation type="submission" date="2023-07" db="EMBL/GenBank/DDBJ databases">
        <title>Genomic Encyclopedia of Type Strains, Phase IV (KMG-IV): sequencing the most valuable type-strain genomes for metagenomic binning, comparative biology and taxonomic classification.</title>
        <authorList>
            <person name="Goeker M."/>
        </authorList>
    </citation>
    <scope>NUCLEOTIDE SEQUENCE [LARGE SCALE GENOMIC DNA]</scope>
    <source>
        <strain evidence="2 3">NIO-1023</strain>
    </source>
</reference>
<evidence type="ECO:0000313" key="2">
    <source>
        <dbReference type="EMBL" id="MDP9765236.1"/>
    </source>
</evidence>
<keyword evidence="1" id="KW-0472">Membrane</keyword>